<feature type="compositionally biased region" description="Basic and acidic residues" evidence="1">
    <location>
        <begin position="64"/>
        <end position="83"/>
    </location>
</feature>
<feature type="compositionally biased region" description="Pro residues" evidence="1">
    <location>
        <begin position="30"/>
        <end position="39"/>
    </location>
</feature>
<protein>
    <submittedName>
        <fullName evidence="2">Uncharacterized protein</fullName>
    </submittedName>
</protein>
<keyword evidence="3" id="KW-1185">Reference proteome</keyword>
<feature type="region of interest" description="Disordered" evidence="1">
    <location>
        <begin position="1"/>
        <end position="120"/>
    </location>
</feature>
<accession>A0A1C7LKQ2</accession>
<feature type="compositionally biased region" description="Low complexity" evidence="1">
    <location>
        <begin position="14"/>
        <end position="23"/>
    </location>
</feature>
<evidence type="ECO:0000313" key="3">
    <source>
        <dbReference type="Proteomes" id="UP000092993"/>
    </source>
</evidence>
<name>A0A1C7LKQ2_GRIFR</name>
<reference evidence="2 3" key="1">
    <citation type="submission" date="2016-03" db="EMBL/GenBank/DDBJ databases">
        <title>Whole genome sequencing of Grifola frondosa 9006-11.</title>
        <authorList>
            <person name="Min B."/>
            <person name="Park H."/>
            <person name="Kim J.-G."/>
            <person name="Cho H."/>
            <person name="Oh Y.-L."/>
            <person name="Kong W.-S."/>
            <person name="Choi I.-G."/>
        </authorList>
    </citation>
    <scope>NUCLEOTIDE SEQUENCE [LARGE SCALE GENOMIC DNA]</scope>
    <source>
        <strain evidence="2 3">9006-11</strain>
    </source>
</reference>
<feature type="compositionally biased region" description="Polar residues" evidence="1">
    <location>
        <begin position="84"/>
        <end position="104"/>
    </location>
</feature>
<gene>
    <name evidence="2" type="ORF">A0H81_14768</name>
</gene>
<dbReference type="AlphaFoldDB" id="A0A1C7LKQ2"/>
<organism evidence="2 3">
    <name type="scientific">Grifola frondosa</name>
    <name type="common">Maitake</name>
    <name type="synonym">Polyporus frondosus</name>
    <dbReference type="NCBI Taxonomy" id="5627"/>
    <lineage>
        <taxon>Eukaryota</taxon>
        <taxon>Fungi</taxon>
        <taxon>Dikarya</taxon>
        <taxon>Basidiomycota</taxon>
        <taxon>Agaricomycotina</taxon>
        <taxon>Agaricomycetes</taxon>
        <taxon>Polyporales</taxon>
        <taxon>Grifolaceae</taxon>
        <taxon>Grifola</taxon>
    </lineage>
</organism>
<comment type="caution">
    <text evidence="2">The sequence shown here is derived from an EMBL/GenBank/DDBJ whole genome shotgun (WGS) entry which is preliminary data.</text>
</comment>
<dbReference type="EMBL" id="LUGG01000047">
    <property type="protein sequence ID" value="OBZ65313.1"/>
    <property type="molecule type" value="Genomic_DNA"/>
</dbReference>
<evidence type="ECO:0000313" key="2">
    <source>
        <dbReference type="EMBL" id="OBZ65313.1"/>
    </source>
</evidence>
<proteinExistence type="predicted"/>
<evidence type="ECO:0000256" key="1">
    <source>
        <dbReference type="SAM" id="MobiDB-lite"/>
    </source>
</evidence>
<dbReference type="Proteomes" id="UP000092993">
    <property type="component" value="Unassembled WGS sequence"/>
</dbReference>
<sequence>MKLDGPVYSAAIAPSSPSLSSPVSDDDSPPSSPLLPPAGRPSTSPGLPHPFAASTKAVRGFSAYEKRENRRKKNFDTSRESVRETLSSNNYTAIRVQGSPSSSRVVDPYAASAKALHLQQ</sequence>